<accession>A0A9D4HI47</accession>
<comment type="caution">
    <text evidence="3">The sequence shown here is derived from an EMBL/GenBank/DDBJ whole genome shotgun (WGS) entry which is preliminary data.</text>
</comment>
<reference evidence="3" key="1">
    <citation type="journal article" date="2019" name="bioRxiv">
        <title>The Genome of the Zebra Mussel, Dreissena polymorpha: A Resource for Invasive Species Research.</title>
        <authorList>
            <person name="McCartney M.A."/>
            <person name="Auch B."/>
            <person name="Kono T."/>
            <person name="Mallez S."/>
            <person name="Zhang Y."/>
            <person name="Obille A."/>
            <person name="Becker A."/>
            <person name="Abrahante J.E."/>
            <person name="Garbe J."/>
            <person name="Badalamenti J.P."/>
            <person name="Herman A."/>
            <person name="Mangelson H."/>
            <person name="Liachko I."/>
            <person name="Sullivan S."/>
            <person name="Sone E.D."/>
            <person name="Koren S."/>
            <person name="Silverstein K.A.T."/>
            <person name="Beckman K.B."/>
            <person name="Gohl D.M."/>
        </authorList>
    </citation>
    <scope>NUCLEOTIDE SEQUENCE</scope>
    <source>
        <strain evidence="3">Duluth1</strain>
        <tissue evidence="3">Whole animal</tissue>
    </source>
</reference>
<evidence type="ECO:0000313" key="4">
    <source>
        <dbReference type="Proteomes" id="UP000828390"/>
    </source>
</evidence>
<protein>
    <submittedName>
        <fullName evidence="3">Uncharacterized protein</fullName>
    </submittedName>
</protein>
<dbReference type="GO" id="GO:0016020">
    <property type="term" value="C:membrane"/>
    <property type="evidence" value="ECO:0007669"/>
    <property type="project" value="GOC"/>
</dbReference>
<organism evidence="3 4">
    <name type="scientific">Dreissena polymorpha</name>
    <name type="common">Zebra mussel</name>
    <name type="synonym">Mytilus polymorpha</name>
    <dbReference type="NCBI Taxonomy" id="45954"/>
    <lineage>
        <taxon>Eukaryota</taxon>
        <taxon>Metazoa</taxon>
        <taxon>Spiralia</taxon>
        <taxon>Lophotrochozoa</taxon>
        <taxon>Mollusca</taxon>
        <taxon>Bivalvia</taxon>
        <taxon>Autobranchia</taxon>
        <taxon>Heteroconchia</taxon>
        <taxon>Euheterodonta</taxon>
        <taxon>Imparidentia</taxon>
        <taxon>Neoheterodontei</taxon>
        <taxon>Myida</taxon>
        <taxon>Dreissenoidea</taxon>
        <taxon>Dreissenidae</taxon>
        <taxon>Dreissena</taxon>
    </lineage>
</organism>
<reference evidence="3" key="2">
    <citation type="submission" date="2020-11" db="EMBL/GenBank/DDBJ databases">
        <authorList>
            <person name="McCartney M.A."/>
            <person name="Auch B."/>
            <person name="Kono T."/>
            <person name="Mallez S."/>
            <person name="Becker A."/>
            <person name="Gohl D.M."/>
            <person name="Silverstein K.A.T."/>
            <person name="Koren S."/>
            <person name="Bechman K.B."/>
            <person name="Herman A."/>
            <person name="Abrahante J.E."/>
            <person name="Garbe J."/>
        </authorList>
    </citation>
    <scope>NUCLEOTIDE SEQUENCE</scope>
    <source>
        <strain evidence="3">Duluth1</strain>
        <tissue evidence="3">Whole animal</tissue>
    </source>
</reference>
<dbReference type="Proteomes" id="UP000828390">
    <property type="component" value="Unassembled WGS sequence"/>
</dbReference>
<proteinExistence type="predicted"/>
<keyword evidence="2" id="KW-1133">Transmembrane helix</keyword>
<dbReference type="Gene3D" id="3.90.550.20">
    <property type="match status" value="1"/>
</dbReference>
<dbReference type="PANTHER" id="PTHR32385:SF15">
    <property type="entry name" value="INOSITOL PHOSPHOCERAMIDE MANNOSYLTRANSFERASE 1"/>
    <property type="match status" value="1"/>
</dbReference>
<keyword evidence="1" id="KW-0808">Transferase</keyword>
<dbReference type="InterPro" id="IPR029044">
    <property type="entry name" value="Nucleotide-diphossugar_trans"/>
</dbReference>
<dbReference type="InterPro" id="IPR051706">
    <property type="entry name" value="Glycosyltransferase_domain"/>
</dbReference>
<evidence type="ECO:0000256" key="1">
    <source>
        <dbReference type="ARBA" id="ARBA00022679"/>
    </source>
</evidence>
<dbReference type="Pfam" id="PF04488">
    <property type="entry name" value="Gly_transf_sug"/>
    <property type="match status" value="1"/>
</dbReference>
<dbReference type="GO" id="GO:0051999">
    <property type="term" value="P:mannosyl-inositol phosphorylceramide biosynthetic process"/>
    <property type="evidence" value="ECO:0007669"/>
    <property type="project" value="TreeGrafter"/>
</dbReference>
<dbReference type="PANTHER" id="PTHR32385">
    <property type="entry name" value="MANNOSYL PHOSPHORYLINOSITOL CERAMIDE SYNTHASE"/>
    <property type="match status" value="1"/>
</dbReference>
<dbReference type="InterPro" id="IPR007577">
    <property type="entry name" value="GlycoTrfase_DXD_sugar-bd_CS"/>
</dbReference>
<dbReference type="AlphaFoldDB" id="A0A9D4HI47"/>
<dbReference type="EMBL" id="JAIWYP010000013">
    <property type="protein sequence ID" value="KAH3717576.1"/>
    <property type="molecule type" value="Genomic_DNA"/>
</dbReference>
<dbReference type="SUPFAM" id="SSF53448">
    <property type="entry name" value="Nucleotide-diphospho-sugar transferases"/>
    <property type="match status" value="1"/>
</dbReference>
<feature type="transmembrane region" description="Helical" evidence="2">
    <location>
        <begin position="58"/>
        <end position="77"/>
    </location>
</feature>
<name>A0A9D4HI47_DREPO</name>
<sequence>MLKTSNRCKAARKHRGEIFMIRRNNTVSVSLNPLSLPQCNSSRAKFRLLMTVRVKRRFVVGGCLAVALLLVGVKLFLGVGDEIIIPGYDQLDLNEFPDPGIYEAEDFPSDGPSKVEKIIHQTWITTEIPARYVDWMKSWSRNHPDWTYMFWTDESARTLIADKYPQVLPAYDGYLENIRRADAMRYAILHEYGGVYADLDMESLQPLDPIIRKYSCVLPQEPYEHPIIDSNFEHLVINALMICSKGHPLMKKFLDNIPKFAHMWHVLDSTGPHYITLLYRQYLIDNNIEAGKSNGVYLAPAEYFFPTIDPVKFPYMRDRCYKQFAEMSHLQKTACVSLKRRGLERKPYPFSFTVHHWIHTYFVTRYSVSQPSDIHSFIPSVVIYKSKTEDNG</sequence>
<keyword evidence="2" id="KW-0472">Membrane</keyword>
<gene>
    <name evidence="3" type="ORF">DPMN_060369</name>
</gene>
<evidence type="ECO:0000313" key="3">
    <source>
        <dbReference type="EMBL" id="KAH3717576.1"/>
    </source>
</evidence>
<dbReference type="GO" id="GO:0000030">
    <property type="term" value="F:mannosyltransferase activity"/>
    <property type="evidence" value="ECO:0007669"/>
    <property type="project" value="TreeGrafter"/>
</dbReference>
<keyword evidence="4" id="KW-1185">Reference proteome</keyword>
<evidence type="ECO:0000256" key="2">
    <source>
        <dbReference type="SAM" id="Phobius"/>
    </source>
</evidence>
<keyword evidence="2" id="KW-0812">Transmembrane</keyword>